<evidence type="ECO:0000313" key="3">
    <source>
        <dbReference type="EMBL" id="GCB94674.1"/>
    </source>
</evidence>
<reference evidence="3 4" key="1">
    <citation type="journal article" date="2019" name="Microbiol. Resour. Announc.">
        <title>Draft Genome Sequence of the Most Traditional epsilon-Poly-l-Lysine Producer, Streptomyces albulus NBRC14147.</title>
        <authorList>
            <person name="Yamanaka K."/>
            <person name="Hamano Y."/>
        </authorList>
    </citation>
    <scope>NUCLEOTIDE SEQUENCE [LARGE SCALE GENOMIC DNA]</scope>
    <source>
        <strain evidence="3 4">NBRC 14147</strain>
    </source>
</reference>
<dbReference type="AlphaFoldDB" id="A0A401RAP5"/>
<gene>
    <name evidence="3" type="ORF">SALB_07475</name>
</gene>
<comment type="caution">
    <text evidence="3">The sequence shown here is derived from an EMBL/GenBank/DDBJ whole genome shotgun (WGS) entry which is preliminary data.</text>
</comment>
<name>A0A401RAP5_STRNR</name>
<proteinExistence type="predicted"/>
<feature type="domain" description="Transcription regulator TrmB N-terminal" evidence="2">
    <location>
        <begin position="26"/>
        <end position="84"/>
    </location>
</feature>
<dbReference type="Gene3D" id="1.10.10.10">
    <property type="entry name" value="Winged helix-like DNA-binding domain superfamily/Winged helix DNA-binding domain"/>
    <property type="match status" value="2"/>
</dbReference>
<feature type="compositionally biased region" description="Polar residues" evidence="1">
    <location>
        <begin position="172"/>
        <end position="201"/>
    </location>
</feature>
<feature type="region of interest" description="Disordered" evidence="1">
    <location>
        <begin position="74"/>
        <end position="237"/>
    </location>
</feature>
<organism evidence="3 4">
    <name type="scientific">Streptomyces noursei</name>
    <name type="common">Streptomyces albulus</name>
    <dbReference type="NCBI Taxonomy" id="1971"/>
    <lineage>
        <taxon>Bacteria</taxon>
        <taxon>Bacillati</taxon>
        <taxon>Actinomycetota</taxon>
        <taxon>Actinomycetes</taxon>
        <taxon>Kitasatosporales</taxon>
        <taxon>Streptomycetaceae</taxon>
        <taxon>Streptomyces</taxon>
    </lineage>
</organism>
<dbReference type="EMBL" id="BHXC01000007">
    <property type="protein sequence ID" value="GCB94674.1"/>
    <property type="molecule type" value="Genomic_DNA"/>
</dbReference>
<dbReference type="InterPro" id="IPR036388">
    <property type="entry name" value="WH-like_DNA-bd_sf"/>
</dbReference>
<dbReference type="InterPro" id="IPR002831">
    <property type="entry name" value="Tscrpt_reg_TrmB_N"/>
</dbReference>
<evidence type="ECO:0000256" key="1">
    <source>
        <dbReference type="SAM" id="MobiDB-lite"/>
    </source>
</evidence>
<feature type="compositionally biased region" description="Low complexity" evidence="1">
    <location>
        <begin position="152"/>
        <end position="168"/>
    </location>
</feature>
<dbReference type="InterPro" id="IPR036390">
    <property type="entry name" value="WH_DNA-bd_sf"/>
</dbReference>
<protein>
    <recommendedName>
        <fullName evidence="2">Transcription regulator TrmB N-terminal domain-containing protein</fullName>
    </recommendedName>
</protein>
<dbReference type="RefSeq" id="WP_016571493.1">
    <property type="nucleotide sequence ID" value="NZ_BHXC01000007.1"/>
</dbReference>
<feature type="compositionally biased region" description="Basic and acidic residues" evidence="1">
    <location>
        <begin position="82"/>
        <end position="101"/>
    </location>
</feature>
<sequence>MSGTTPDSNRTPHAATVAEPLTGLTGLTGAQSAVYTELLALTEPTTVAALARAAGVGHSTAGMALTTLEKRGLAARIPGGHDGPRRTPDLWRPTPDDKPTDDGNVPAPSETEPDPSTTDAPESEGIEAGDGKDTVDDTDPVTLVTQSIASETQPDTPTTDADNADAAAEGPEQNNTHPALDTESANSATGQESDAGQSTPSQKDEHNKVSGTTPAQQSITEPHTTPADATTAPLSEKRRLAPGALRQMVIDHLQAHPGEAFTATKISRTIEKSSGAIANSLATLVRLGIAEKVSETPRTFRLADATPATDIQ</sequence>
<feature type="compositionally biased region" description="Low complexity" evidence="1">
    <location>
        <begin position="220"/>
        <end position="233"/>
    </location>
</feature>
<dbReference type="Pfam" id="PF01978">
    <property type="entry name" value="TrmB"/>
    <property type="match status" value="1"/>
</dbReference>
<dbReference type="Proteomes" id="UP000288351">
    <property type="component" value="Unassembled WGS sequence"/>
</dbReference>
<evidence type="ECO:0000259" key="2">
    <source>
        <dbReference type="Pfam" id="PF01978"/>
    </source>
</evidence>
<evidence type="ECO:0000313" key="4">
    <source>
        <dbReference type="Proteomes" id="UP000288351"/>
    </source>
</evidence>
<feature type="compositionally biased region" description="Polar residues" evidence="1">
    <location>
        <begin position="209"/>
        <end position="219"/>
    </location>
</feature>
<accession>A0A401RAP5</accession>
<dbReference type="SUPFAM" id="SSF46785">
    <property type="entry name" value="Winged helix' DNA-binding domain"/>
    <property type="match status" value="1"/>
</dbReference>